<feature type="transmembrane region" description="Helical" evidence="1">
    <location>
        <begin position="107"/>
        <end position="123"/>
    </location>
</feature>
<feature type="transmembrane region" description="Helical" evidence="1">
    <location>
        <begin position="12"/>
        <end position="30"/>
    </location>
</feature>
<feature type="transmembrane region" description="Helical" evidence="1">
    <location>
        <begin position="85"/>
        <end position="102"/>
    </location>
</feature>
<dbReference type="RefSeq" id="WP_133334886.1">
    <property type="nucleotide sequence ID" value="NZ_SMYO01000006.1"/>
</dbReference>
<evidence type="ECO:0000256" key="1">
    <source>
        <dbReference type="SAM" id="Phobius"/>
    </source>
</evidence>
<keyword evidence="1" id="KW-1133">Transmembrane helix</keyword>
<protein>
    <submittedName>
        <fullName evidence="2">Uncharacterized protein</fullName>
    </submittedName>
</protein>
<keyword evidence="1" id="KW-0812">Transmembrane</keyword>
<dbReference type="AlphaFoldDB" id="A0A4R5VSC2"/>
<feature type="transmembrane region" description="Helical" evidence="1">
    <location>
        <begin position="129"/>
        <end position="149"/>
    </location>
</feature>
<gene>
    <name evidence="2" type="ORF">E2K98_13495</name>
</gene>
<proteinExistence type="predicted"/>
<accession>A0A4R5VSC2</accession>
<comment type="caution">
    <text evidence="2">The sequence shown here is derived from an EMBL/GenBank/DDBJ whole genome shotgun (WGS) entry which is preliminary data.</text>
</comment>
<organism evidence="2 3">
    <name type="scientific">Bacillus salipaludis</name>
    <dbReference type="NCBI Taxonomy" id="2547811"/>
    <lineage>
        <taxon>Bacteria</taxon>
        <taxon>Bacillati</taxon>
        <taxon>Bacillota</taxon>
        <taxon>Bacilli</taxon>
        <taxon>Bacillales</taxon>
        <taxon>Bacillaceae</taxon>
        <taxon>Bacillus</taxon>
    </lineage>
</organism>
<feature type="transmembrane region" description="Helical" evidence="1">
    <location>
        <begin position="36"/>
        <end position="53"/>
    </location>
</feature>
<evidence type="ECO:0000313" key="2">
    <source>
        <dbReference type="EMBL" id="TDK60740.1"/>
    </source>
</evidence>
<evidence type="ECO:0000313" key="3">
    <source>
        <dbReference type="Proteomes" id="UP000295132"/>
    </source>
</evidence>
<dbReference type="Proteomes" id="UP000295132">
    <property type="component" value="Unassembled WGS sequence"/>
</dbReference>
<name>A0A4R5VSC2_9BACI</name>
<dbReference type="EMBL" id="SMYO01000006">
    <property type="protein sequence ID" value="TDK60740.1"/>
    <property type="molecule type" value="Genomic_DNA"/>
</dbReference>
<keyword evidence="1" id="KW-0472">Membrane</keyword>
<reference evidence="2 3" key="1">
    <citation type="submission" date="2019-03" db="EMBL/GenBank/DDBJ databases">
        <title>Bacillus niacini sp. nov. a Nicotinate-Metabolizing Mesophile Isolated from Soil.</title>
        <authorList>
            <person name="Zhang G."/>
        </authorList>
    </citation>
    <scope>NUCLEOTIDE SEQUENCE [LARGE SCALE GENOMIC DNA]</scope>
    <source>
        <strain evidence="2 3">WN066</strain>
    </source>
</reference>
<sequence length="159" mass="19131">MLHEEYQQNRRKMIGLAVIFFLMFTYRFFFGPFPKMFLNLLICLTYSVILFLPKSWWTRKKLFGTALILITETAFGVFWFHEMNLIYLLSIFIFNVTMQISFSKSSISVVVTMLIVAMLYIRFGKETVFSIISFIFLTIVLYFTIRLRLQRKKMYRVNQ</sequence>